<proteinExistence type="inferred from homology"/>
<comment type="similarity">
    <text evidence="1">Belongs to the peptidase M1 family.</text>
</comment>
<evidence type="ECO:0000313" key="3">
    <source>
        <dbReference type="EMBL" id="KAJ7393661.1"/>
    </source>
</evidence>
<comment type="caution">
    <text evidence="3">The sequence shown here is derived from an EMBL/GenBank/DDBJ whole genome shotgun (WGS) entry which is preliminary data.</text>
</comment>
<dbReference type="InterPro" id="IPR024571">
    <property type="entry name" value="ERAP1-like_C_dom"/>
</dbReference>
<keyword evidence="4" id="KW-1185">Reference proteome</keyword>
<dbReference type="GO" id="GO:0043171">
    <property type="term" value="P:peptide catabolic process"/>
    <property type="evidence" value="ECO:0007669"/>
    <property type="project" value="TreeGrafter"/>
</dbReference>
<evidence type="ECO:0000256" key="1">
    <source>
        <dbReference type="ARBA" id="ARBA00010136"/>
    </source>
</evidence>
<organism evidence="3 4">
    <name type="scientific">Desmophyllum pertusum</name>
    <dbReference type="NCBI Taxonomy" id="174260"/>
    <lineage>
        <taxon>Eukaryota</taxon>
        <taxon>Metazoa</taxon>
        <taxon>Cnidaria</taxon>
        <taxon>Anthozoa</taxon>
        <taxon>Hexacorallia</taxon>
        <taxon>Scleractinia</taxon>
        <taxon>Caryophylliina</taxon>
        <taxon>Caryophylliidae</taxon>
        <taxon>Desmophyllum</taxon>
    </lineage>
</organism>
<dbReference type="GO" id="GO:0005737">
    <property type="term" value="C:cytoplasm"/>
    <property type="evidence" value="ECO:0007669"/>
    <property type="project" value="TreeGrafter"/>
</dbReference>
<dbReference type="GO" id="GO:0070006">
    <property type="term" value="F:metalloaminopeptidase activity"/>
    <property type="evidence" value="ECO:0007669"/>
    <property type="project" value="TreeGrafter"/>
</dbReference>
<dbReference type="Proteomes" id="UP001163046">
    <property type="component" value="Unassembled WGS sequence"/>
</dbReference>
<dbReference type="GO" id="GO:0005615">
    <property type="term" value="C:extracellular space"/>
    <property type="evidence" value="ECO:0007669"/>
    <property type="project" value="TreeGrafter"/>
</dbReference>
<feature type="domain" description="ERAP1-like C-terminal" evidence="2">
    <location>
        <begin position="2"/>
        <end position="191"/>
    </location>
</feature>
<sequence length="347" mass="40132">MNAGQSGFYRVNYEIDNWNKLIHQLNNGYQALTAADRAGLLDDAFNLARGDMLSDDVALRLTPYLKGEREYVPWMSALNNMAYFATQFSTYDSVTGSTQYYSTYKKYILYLLHDIANELGWEEAEDDPHLKRYLRATVLHLATEYEDALPVNIQPSHTSKALELFDAWLDRGISVTPNLRNIVYSIGSRQGILKRLLRYSLDESKFRSQDSVAVIDSIAHNPEGRLIAWKFVRDNYDELFKKYGKGSFDFSRLIKANTAHFNTEEKKKEVSDFFASKDQGSGELAVRQSLESITANIKWVKDHASQVNAWFEKFLEDNENKDNNIRRSHVQDFHATYYDEMDKYGRP</sequence>
<keyword evidence="3" id="KW-0645">Protease</keyword>
<dbReference type="InterPro" id="IPR050344">
    <property type="entry name" value="Peptidase_M1_aminopeptidases"/>
</dbReference>
<dbReference type="PANTHER" id="PTHR11533:SF299">
    <property type="entry name" value="AMINOPEPTIDASE"/>
    <property type="match status" value="1"/>
</dbReference>
<dbReference type="GO" id="GO:0008270">
    <property type="term" value="F:zinc ion binding"/>
    <property type="evidence" value="ECO:0007669"/>
    <property type="project" value="TreeGrafter"/>
</dbReference>
<keyword evidence="3" id="KW-0378">Hydrolase</keyword>
<accession>A0A9X0A594</accession>
<keyword evidence="3" id="KW-0031">Aminopeptidase</keyword>
<dbReference type="EMBL" id="MU825397">
    <property type="protein sequence ID" value="KAJ7393661.1"/>
    <property type="molecule type" value="Genomic_DNA"/>
</dbReference>
<protein>
    <submittedName>
        <fullName evidence="3">Endoplasmic reticulum aminopeptidase 1</fullName>
    </submittedName>
</protein>
<dbReference type="PANTHER" id="PTHR11533">
    <property type="entry name" value="PROTEASE M1 ZINC METALLOPROTEASE"/>
    <property type="match status" value="1"/>
</dbReference>
<evidence type="ECO:0000259" key="2">
    <source>
        <dbReference type="Pfam" id="PF11838"/>
    </source>
</evidence>
<feature type="domain" description="ERAP1-like C-terminal" evidence="2">
    <location>
        <begin position="192"/>
        <end position="294"/>
    </location>
</feature>
<dbReference type="GO" id="GO:0016020">
    <property type="term" value="C:membrane"/>
    <property type="evidence" value="ECO:0007669"/>
    <property type="project" value="TreeGrafter"/>
</dbReference>
<dbReference type="GO" id="GO:0042277">
    <property type="term" value="F:peptide binding"/>
    <property type="evidence" value="ECO:0007669"/>
    <property type="project" value="TreeGrafter"/>
</dbReference>
<dbReference type="OrthoDB" id="6018855at2759"/>
<dbReference type="Pfam" id="PF11838">
    <property type="entry name" value="ERAP1_C"/>
    <property type="match status" value="2"/>
</dbReference>
<evidence type="ECO:0000313" key="4">
    <source>
        <dbReference type="Proteomes" id="UP001163046"/>
    </source>
</evidence>
<name>A0A9X0A594_9CNID</name>
<dbReference type="AlphaFoldDB" id="A0A9X0A594"/>
<dbReference type="Gene3D" id="1.25.50.20">
    <property type="match status" value="2"/>
</dbReference>
<dbReference type="GO" id="GO:0006508">
    <property type="term" value="P:proteolysis"/>
    <property type="evidence" value="ECO:0007669"/>
    <property type="project" value="TreeGrafter"/>
</dbReference>
<gene>
    <name evidence="3" type="primary">ERAP1_1</name>
    <name evidence="3" type="ORF">OS493_003317</name>
</gene>
<reference evidence="3" key="1">
    <citation type="submission" date="2023-01" db="EMBL/GenBank/DDBJ databases">
        <title>Genome assembly of the deep-sea coral Lophelia pertusa.</title>
        <authorList>
            <person name="Herrera S."/>
            <person name="Cordes E."/>
        </authorList>
    </citation>
    <scope>NUCLEOTIDE SEQUENCE</scope>
    <source>
        <strain evidence="3">USNM1676648</strain>
        <tissue evidence="3">Polyp</tissue>
    </source>
</reference>